<feature type="repeat" description="PPR" evidence="7">
    <location>
        <begin position="696"/>
        <end position="730"/>
    </location>
</feature>
<dbReference type="InterPro" id="IPR032867">
    <property type="entry name" value="DYW_dom"/>
</dbReference>
<dbReference type="Pfam" id="PF14432">
    <property type="entry name" value="DYW_deaminase"/>
    <property type="match status" value="1"/>
</dbReference>
<dbReference type="Pfam" id="PF13041">
    <property type="entry name" value="PPR_2"/>
    <property type="match status" value="5"/>
</dbReference>
<reference evidence="9 10" key="1">
    <citation type="submission" date="2019-06" db="EMBL/GenBank/DDBJ databases">
        <title>A chromosomal-level reference genome of Carpinus fangiana (Coryloideae, Betulaceae).</title>
        <authorList>
            <person name="Yang X."/>
            <person name="Wang Z."/>
            <person name="Zhang L."/>
            <person name="Hao G."/>
            <person name="Liu J."/>
            <person name="Yang Y."/>
        </authorList>
    </citation>
    <scope>NUCLEOTIDE SEQUENCE [LARGE SCALE GENOMIC DNA]</scope>
    <source>
        <strain evidence="9">Cfa_2016G</strain>
        <tissue evidence="9">Leaf</tissue>
    </source>
</reference>
<keyword evidence="3" id="KW-0150">Chloroplast</keyword>
<evidence type="ECO:0000313" key="10">
    <source>
        <dbReference type="Proteomes" id="UP000327013"/>
    </source>
</evidence>
<gene>
    <name evidence="9" type="ORF">FH972_013145</name>
</gene>
<accession>A0A5N6R9B4</accession>
<dbReference type="OrthoDB" id="1846880at2759"/>
<dbReference type="EMBL" id="CM017325">
    <property type="protein sequence ID" value="KAE8056367.1"/>
    <property type="molecule type" value="Genomic_DNA"/>
</dbReference>
<dbReference type="PROSITE" id="PS51375">
    <property type="entry name" value="PPR"/>
    <property type="match status" value="6"/>
</dbReference>
<dbReference type="PANTHER" id="PTHR47926">
    <property type="entry name" value="PENTATRICOPEPTIDE REPEAT-CONTAINING PROTEIN"/>
    <property type="match status" value="1"/>
</dbReference>
<protein>
    <recommendedName>
        <fullName evidence="8">DYW domain-containing protein</fullName>
    </recommendedName>
</protein>
<feature type="repeat" description="PPR" evidence="7">
    <location>
        <begin position="394"/>
        <end position="428"/>
    </location>
</feature>
<evidence type="ECO:0000256" key="3">
    <source>
        <dbReference type="ARBA" id="ARBA00022528"/>
    </source>
</evidence>
<dbReference type="NCBIfam" id="TIGR00756">
    <property type="entry name" value="PPR"/>
    <property type="match status" value="6"/>
</dbReference>
<dbReference type="FunFam" id="1.25.40.10:FF:000725">
    <property type="entry name" value="Pentatricopeptide repeat-containing protein At3g63370, chloroplastic"/>
    <property type="match status" value="1"/>
</dbReference>
<keyword evidence="5" id="KW-0677">Repeat</keyword>
<feature type="repeat" description="PPR" evidence="7">
    <location>
        <begin position="363"/>
        <end position="393"/>
    </location>
</feature>
<dbReference type="InterPro" id="IPR002885">
    <property type="entry name" value="PPR_rpt"/>
</dbReference>
<feature type="domain" description="DYW" evidence="8">
    <location>
        <begin position="912"/>
        <end position="996"/>
    </location>
</feature>
<dbReference type="GO" id="GO:0008270">
    <property type="term" value="F:zinc ion binding"/>
    <property type="evidence" value="ECO:0007669"/>
    <property type="project" value="InterPro"/>
</dbReference>
<dbReference type="GO" id="GO:0009451">
    <property type="term" value="P:RNA modification"/>
    <property type="evidence" value="ECO:0007669"/>
    <property type="project" value="InterPro"/>
</dbReference>
<keyword evidence="6" id="KW-0809">Transit peptide</keyword>
<dbReference type="FunFam" id="1.25.40.10:FF:000144">
    <property type="entry name" value="Pentatricopeptide repeat-containing protein, mitochondrial"/>
    <property type="match status" value="1"/>
</dbReference>
<dbReference type="InterPro" id="IPR011990">
    <property type="entry name" value="TPR-like_helical_dom_sf"/>
</dbReference>
<organism evidence="9 10">
    <name type="scientific">Carpinus fangiana</name>
    <dbReference type="NCBI Taxonomy" id="176857"/>
    <lineage>
        <taxon>Eukaryota</taxon>
        <taxon>Viridiplantae</taxon>
        <taxon>Streptophyta</taxon>
        <taxon>Embryophyta</taxon>
        <taxon>Tracheophyta</taxon>
        <taxon>Spermatophyta</taxon>
        <taxon>Magnoliopsida</taxon>
        <taxon>eudicotyledons</taxon>
        <taxon>Gunneridae</taxon>
        <taxon>Pentapetalae</taxon>
        <taxon>rosids</taxon>
        <taxon>fabids</taxon>
        <taxon>Fagales</taxon>
        <taxon>Betulaceae</taxon>
        <taxon>Carpinus</taxon>
    </lineage>
</organism>
<dbReference type="FunFam" id="1.25.40.10:FF:000341">
    <property type="entry name" value="Pentatricopeptide repeat-containing protein chloroplastic"/>
    <property type="match status" value="1"/>
</dbReference>
<dbReference type="InterPro" id="IPR046849">
    <property type="entry name" value="E2_motif"/>
</dbReference>
<feature type="repeat" description="PPR" evidence="7">
    <location>
        <begin position="595"/>
        <end position="629"/>
    </location>
</feature>
<dbReference type="AlphaFoldDB" id="A0A5N6R9B4"/>
<name>A0A5N6R9B4_9ROSI</name>
<dbReference type="FunFam" id="1.25.40.10:FF:000366">
    <property type="entry name" value="Pentatricopeptide (PPR) repeat-containing protein"/>
    <property type="match status" value="1"/>
</dbReference>
<dbReference type="Pfam" id="PF20431">
    <property type="entry name" value="E_motif"/>
    <property type="match status" value="1"/>
</dbReference>
<evidence type="ECO:0000256" key="5">
    <source>
        <dbReference type="ARBA" id="ARBA00022737"/>
    </source>
</evidence>
<feature type="repeat" description="PPR" evidence="7">
    <location>
        <begin position="293"/>
        <end position="327"/>
    </location>
</feature>
<evidence type="ECO:0000259" key="8">
    <source>
        <dbReference type="Pfam" id="PF14432"/>
    </source>
</evidence>
<feature type="repeat" description="PPR" evidence="7">
    <location>
        <begin position="191"/>
        <end position="225"/>
    </location>
</feature>
<keyword evidence="4" id="KW-0934">Plastid</keyword>
<comment type="similarity">
    <text evidence="2">Belongs to the PPR family. PCMP-H subfamily.</text>
</comment>
<dbReference type="Gene3D" id="1.25.40.10">
    <property type="entry name" value="Tetratricopeptide repeat domain"/>
    <property type="match status" value="5"/>
</dbReference>
<dbReference type="InterPro" id="IPR046848">
    <property type="entry name" value="E_motif"/>
</dbReference>
<dbReference type="FunFam" id="1.25.40.10:FF:000073">
    <property type="entry name" value="Pentatricopeptide repeat-containing protein chloroplastic"/>
    <property type="match status" value="1"/>
</dbReference>
<dbReference type="GO" id="GO:0009507">
    <property type="term" value="C:chloroplast"/>
    <property type="evidence" value="ECO:0007669"/>
    <property type="project" value="UniProtKB-SubCell"/>
</dbReference>
<dbReference type="InterPro" id="IPR046960">
    <property type="entry name" value="PPR_At4g14850-like_plant"/>
</dbReference>
<evidence type="ECO:0000256" key="2">
    <source>
        <dbReference type="ARBA" id="ARBA00006643"/>
    </source>
</evidence>
<dbReference type="PANTHER" id="PTHR47926:SF377">
    <property type="entry name" value="OS04G0469400 PROTEIN"/>
    <property type="match status" value="1"/>
</dbReference>
<dbReference type="Proteomes" id="UP000327013">
    <property type="component" value="Chromosome 5"/>
</dbReference>
<dbReference type="Pfam" id="PF20430">
    <property type="entry name" value="Eplus_motif"/>
    <property type="match status" value="1"/>
</dbReference>
<evidence type="ECO:0000256" key="7">
    <source>
        <dbReference type="PROSITE-ProRule" id="PRU00708"/>
    </source>
</evidence>
<dbReference type="GO" id="GO:0003723">
    <property type="term" value="F:RNA binding"/>
    <property type="evidence" value="ECO:0007669"/>
    <property type="project" value="InterPro"/>
</dbReference>
<dbReference type="FunFam" id="1.25.40.10:FF:000395">
    <property type="entry name" value="Pentatricopeptide repeat-containing protein chloroplastic"/>
    <property type="match status" value="1"/>
</dbReference>
<evidence type="ECO:0000256" key="1">
    <source>
        <dbReference type="ARBA" id="ARBA00004229"/>
    </source>
</evidence>
<proteinExistence type="inferred from homology"/>
<keyword evidence="10" id="KW-1185">Reference proteome</keyword>
<evidence type="ECO:0000256" key="6">
    <source>
        <dbReference type="ARBA" id="ARBA00022946"/>
    </source>
</evidence>
<evidence type="ECO:0000313" key="9">
    <source>
        <dbReference type="EMBL" id="KAE8056367.1"/>
    </source>
</evidence>
<evidence type="ECO:0000256" key="4">
    <source>
        <dbReference type="ARBA" id="ARBA00022640"/>
    </source>
</evidence>
<comment type="subcellular location">
    <subcellularLocation>
        <location evidence="1">Plastid</location>
        <location evidence="1">Chloroplast</location>
    </subcellularLocation>
</comment>
<sequence length="1037" mass="115334">MSASRQACGSHSRSFFGRPSNNLSWEGATSTAACNGVHCNSVESTVPSVDLCRKQRAMGLHVAPPLPSTLPNYPMLKKARLNLFAQKPIKTPSLKEVCKQASLQEAFQTLTRLFTEQNSLPFCLEESYSSVLEVCASKKALSHGQQVHAHMIKSSALCDSVFLSTRLVFMYGKCGSLSSAEKMFDKMSNRTIFTWNAMIGAYVSNGEPLRALDLYRQMRVSGVPLDSCTFPSVVKACGELNNICCGTEIHGLAIKCGYDSIVFVVNSIVAMYAKCGNLDGARQLFDSMTKKDDIVSWNCIISAYAANGQSVEALGLFRDMQNVGLAMNTYTFVATLQACEDSFFVKLGMEIHAAILKASHDVDVYLANALITMYARCGKMNEAARIFYTMDDKDYISWNAFLSGFVQNGLYEEAIKLFHDMQDADRKPDQVSVLNVIAASGRLGNLLKGRELHAYAIKHEFDSDLQIGNTIIDMYAKCGNVGYMGHAFDRMLDKDFISWTTIIAGYAQSKAYSKALEYFLKAQMEGMDVDAMMIASTLLACGGLKNISYLKEIHGYILRRGVSDLELQNSLIAVYGECENIVYAKKMFESIKFRDVVSWTSMITCYLHNGFANEALELVYFMKETNVEPDSIALVSILSGAASLSALNKGKEIHGFLIRKGFILEGSLANSLVDMYARCGDLENSYKVFNCMKQKSLALWTSMINANGMHGRGQAAIDLFNRMKGESIIPDHITFLVLLYACSHSGLIDEGRELLEVMQYDYHLEPWPEHYACLVDLLGRANCLEEAYRFVESMQIEPTAEVWCALLGACRVHPNKEIGQIAAQKLLELHPENPGNYVLVSNIFAASGRWKDVEEVRVRMKGNGLKKNPGCSWVEIGNKIHIFMARDKSHPQSDEIYNKLAQIIETLKREGGYVAQTKYVLHNVEEEQKVQMLYEHSERLAIAYGLLGTPDGTPIRVTKNLRVCGDCHIFCKLVSKFFERELVVRDANRFHHFDKGGGISPGSNLLSAIEILVSGVEGCCAYYESIGKPSFTSTEFD</sequence>
<dbReference type="Pfam" id="PF01535">
    <property type="entry name" value="PPR"/>
    <property type="match status" value="5"/>
</dbReference>